<organism evidence="1">
    <name type="scientific">Mycobacterium xenopi 4042</name>
    <dbReference type="NCBI Taxonomy" id="1299334"/>
    <lineage>
        <taxon>Bacteria</taxon>
        <taxon>Bacillati</taxon>
        <taxon>Actinomycetota</taxon>
        <taxon>Actinomycetes</taxon>
        <taxon>Mycobacteriales</taxon>
        <taxon>Mycobacteriaceae</taxon>
        <taxon>Mycobacterium</taxon>
    </lineage>
</organism>
<reference evidence="1" key="1">
    <citation type="submission" date="2014-01" db="EMBL/GenBank/DDBJ databases">
        <authorList>
            <person name="Brown-Elliot B."/>
            <person name="Wallace R."/>
            <person name="Lenaerts A."/>
            <person name="Ordway D."/>
            <person name="DeGroote M.A."/>
            <person name="Parker T."/>
            <person name="Sizemore C."/>
            <person name="Tallon L.J."/>
            <person name="Sadzewicz L.K."/>
            <person name="Sengamalay N."/>
            <person name="Fraser C.M."/>
            <person name="Hine E."/>
            <person name="Shefchek K.A."/>
            <person name="Das S.P."/>
            <person name="Tettelin H."/>
        </authorList>
    </citation>
    <scope>NUCLEOTIDE SEQUENCE [LARGE SCALE GENOMIC DNA]</scope>
    <source>
        <strain evidence="1">4042</strain>
    </source>
</reference>
<gene>
    <name evidence="1" type="ORF">I553_6564</name>
</gene>
<dbReference type="PATRIC" id="fig|1299334.3.peg.4716"/>
<proteinExistence type="predicted"/>
<evidence type="ECO:0000313" key="1">
    <source>
        <dbReference type="EMBL" id="EUA42704.1"/>
    </source>
</evidence>
<name>X8BFQ6_MYCXE</name>
<sequence length="39" mass="4582">MFIRSWVERRISLWELYERACTVGSLDPGDIKQHGALTF</sequence>
<comment type="caution">
    <text evidence="1">The sequence shown here is derived from an EMBL/GenBank/DDBJ whole genome shotgun (WGS) entry which is preliminary data.</text>
</comment>
<dbReference type="EMBL" id="JAOB01000042">
    <property type="protein sequence ID" value="EUA42704.1"/>
    <property type="molecule type" value="Genomic_DNA"/>
</dbReference>
<protein>
    <submittedName>
        <fullName evidence="1">Uncharacterized protein</fullName>
    </submittedName>
</protein>
<dbReference type="AlphaFoldDB" id="X8BFQ6"/>
<accession>X8BFQ6</accession>